<comment type="caution">
    <text evidence="2">The sequence shown here is derived from an EMBL/GenBank/DDBJ whole genome shotgun (WGS) entry which is preliminary data.</text>
</comment>
<dbReference type="Proteomes" id="UP000624183">
    <property type="component" value="Unassembled WGS sequence"/>
</dbReference>
<keyword evidence="3" id="KW-1185">Reference proteome</keyword>
<gene>
    <name evidence="2" type="ORF">GCM10010328_66470</name>
</gene>
<name>A0ABQ3CC67_9ACTN</name>
<sequence length="125" mass="13264">MNQRSRITGQTTATTPPTLGGMPVVHHDPALNLNTDTTIDRVRVGQTVTATVTLTTIRPTTGSRASGIVTALTGPQSAIVTFNADTNRRLARILVEGNRLILRGQVTVVNGQRVLDVRNGVAVNV</sequence>
<proteinExistence type="predicted"/>
<accession>A0ABQ3CC67</accession>
<feature type="region of interest" description="Disordered" evidence="1">
    <location>
        <begin position="1"/>
        <end position="21"/>
    </location>
</feature>
<evidence type="ECO:0000256" key="1">
    <source>
        <dbReference type="SAM" id="MobiDB-lite"/>
    </source>
</evidence>
<dbReference type="EMBL" id="BMUW01000028">
    <property type="protein sequence ID" value="GGZ82758.1"/>
    <property type="molecule type" value="Genomic_DNA"/>
</dbReference>
<protein>
    <submittedName>
        <fullName evidence="2">Uncharacterized protein</fullName>
    </submittedName>
</protein>
<feature type="compositionally biased region" description="Low complexity" evidence="1">
    <location>
        <begin position="8"/>
        <end position="21"/>
    </location>
</feature>
<reference evidence="3" key="1">
    <citation type="journal article" date="2019" name="Int. J. Syst. Evol. Microbiol.">
        <title>The Global Catalogue of Microorganisms (GCM) 10K type strain sequencing project: providing services to taxonomists for standard genome sequencing and annotation.</title>
        <authorList>
            <consortium name="The Broad Institute Genomics Platform"/>
            <consortium name="The Broad Institute Genome Sequencing Center for Infectious Disease"/>
            <person name="Wu L."/>
            <person name="Ma J."/>
        </authorList>
    </citation>
    <scope>NUCLEOTIDE SEQUENCE [LARGE SCALE GENOMIC DNA]</scope>
    <source>
        <strain evidence="3">JCM 4602</strain>
    </source>
</reference>
<evidence type="ECO:0000313" key="2">
    <source>
        <dbReference type="EMBL" id="GGZ82758.1"/>
    </source>
</evidence>
<organism evidence="2 3">
    <name type="scientific">Streptomyces rubiginosohelvolus</name>
    <dbReference type="NCBI Taxonomy" id="67362"/>
    <lineage>
        <taxon>Bacteria</taxon>
        <taxon>Bacillati</taxon>
        <taxon>Actinomycetota</taxon>
        <taxon>Actinomycetes</taxon>
        <taxon>Kitasatosporales</taxon>
        <taxon>Streptomycetaceae</taxon>
        <taxon>Streptomyces</taxon>
    </lineage>
</organism>
<evidence type="ECO:0000313" key="3">
    <source>
        <dbReference type="Proteomes" id="UP000624183"/>
    </source>
</evidence>